<sequence length="140" mass="14834">MNEPGSEPSSPGGAVAPPVDAHLELLLRLVAVRREASMAICLTTPGGIVGGHLVGPQAWADRWEEVVSEAIGRQERSELLAQLPHTVQAALRQTTGDDGGLQPFIHLVDVTFMSVPGTPTTPVWRGRVRDICGWSLGAPS</sequence>
<protein>
    <submittedName>
        <fullName evidence="1">Uncharacterized protein</fullName>
    </submittedName>
</protein>
<name>A0ABP7LJN6_9ACTN</name>
<comment type="caution">
    <text evidence="1">The sequence shown here is derived from an EMBL/GenBank/DDBJ whole genome shotgun (WGS) entry which is preliminary data.</text>
</comment>
<organism evidence="1 2">
    <name type="scientific">Streptomyces gulbargensis</name>
    <dbReference type="NCBI Taxonomy" id="364901"/>
    <lineage>
        <taxon>Bacteria</taxon>
        <taxon>Bacillati</taxon>
        <taxon>Actinomycetota</taxon>
        <taxon>Actinomycetes</taxon>
        <taxon>Kitasatosporales</taxon>
        <taxon>Streptomycetaceae</taxon>
        <taxon>Streptomyces</taxon>
    </lineage>
</organism>
<dbReference type="EMBL" id="BAABAJ010000003">
    <property type="protein sequence ID" value="GAA3903225.1"/>
    <property type="molecule type" value="Genomic_DNA"/>
</dbReference>
<evidence type="ECO:0000313" key="2">
    <source>
        <dbReference type="Proteomes" id="UP001501000"/>
    </source>
</evidence>
<dbReference type="RefSeq" id="WP_345279180.1">
    <property type="nucleotide sequence ID" value="NZ_BAABAJ010000003.1"/>
</dbReference>
<keyword evidence="2" id="KW-1185">Reference proteome</keyword>
<dbReference type="Proteomes" id="UP001501000">
    <property type="component" value="Unassembled WGS sequence"/>
</dbReference>
<reference evidence="2" key="1">
    <citation type="journal article" date="2019" name="Int. J. Syst. Evol. Microbiol.">
        <title>The Global Catalogue of Microorganisms (GCM) 10K type strain sequencing project: providing services to taxonomists for standard genome sequencing and annotation.</title>
        <authorList>
            <consortium name="The Broad Institute Genomics Platform"/>
            <consortium name="The Broad Institute Genome Sequencing Center for Infectious Disease"/>
            <person name="Wu L."/>
            <person name="Ma J."/>
        </authorList>
    </citation>
    <scope>NUCLEOTIDE SEQUENCE [LARGE SCALE GENOMIC DNA]</scope>
    <source>
        <strain evidence="2">JCM 16956</strain>
    </source>
</reference>
<proteinExistence type="predicted"/>
<gene>
    <name evidence="1" type="ORF">GCM10022244_11800</name>
</gene>
<evidence type="ECO:0000313" key="1">
    <source>
        <dbReference type="EMBL" id="GAA3903225.1"/>
    </source>
</evidence>
<accession>A0ABP7LJN6</accession>